<name>A0ABV0MZ64_9TELE</name>
<protein>
    <submittedName>
        <fullName evidence="1">Uncharacterized protein</fullName>
    </submittedName>
</protein>
<sequence>MSPTSSDQLPIRCCTLKHCRRMGVDLPRRNSHIRRKDSRAHHYHIYESVSRSDAVRLSVCHVNALSRPRLAQLVAPTHVVISCKGRWTGSPRGKVNCDLSCWAAGQEGAV</sequence>
<dbReference type="EMBL" id="JAHRIO010020306">
    <property type="protein sequence ID" value="MEQ2164424.1"/>
    <property type="molecule type" value="Genomic_DNA"/>
</dbReference>
<proteinExistence type="predicted"/>
<comment type="caution">
    <text evidence="1">The sequence shown here is derived from an EMBL/GenBank/DDBJ whole genome shotgun (WGS) entry which is preliminary data.</text>
</comment>
<organism evidence="1 2">
    <name type="scientific">Goodea atripinnis</name>
    <dbReference type="NCBI Taxonomy" id="208336"/>
    <lineage>
        <taxon>Eukaryota</taxon>
        <taxon>Metazoa</taxon>
        <taxon>Chordata</taxon>
        <taxon>Craniata</taxon>
        <taxon>Vertebrata</taxon>
        <taxon>Euteleostomi</taxon>
        <taxon>Actinopterygii</taxon>
        <taxon>Neopterygii</taxon>
        <taxon>Teleostei</taxon>
        <taxon>Neoteleostei</taxon>
        <taxon>Acanthomorphata</taxon>
        <taxon>Ovalentaria</taxon>
        <taxon>Atherinomorphae</taxon>
        <taxon>Cyprinodontiformes</taxon>
        <taxon>Goodeidae</taxon>
        <taxon>Goodea</taxon>
    </lineage>
</organism>
<dbReference type="Proteomes" id="UP001476798">
    <property type="component" value="Unassembled WGS sequence"/>
</dbReference>
<reference evidence="1 2" key="1">
    <citation type="submission" date="2021-06" db="EMBL/GenBank/DDBJ databases">
        <authorList>
            <person name="Palmer J.M."/>
        </authorList>
    </citation>
    <scope>NUCLEOTIDE SEQUENCE [LARGE SCALE GENOMIC DNA]</scope>
    <source>
        <strain evidence="1 2">GA_2019</strain>
        <tissue evidence="1">Muscle</tissue>
    </source>
</reference>
<accession>A0ABV0MZ64</accession>
<evidence type="ECO:0000313" key="1">
    <source>
        <dbReference type="EMBL" id="MEQ2164424.1"/>
    </source>
</evidence>
<evidence type="ECO:0000313" key="2">
    <source>
        <dbReference type="Proteomes" id="UP001476798"/>
    </source>
</evidence>
<keyword evidence="2" id="KW-1185">Reference proteome</keyword>
<gene>
    <name evidence="1" type="ORF">GOODEAATRI_006565</name>
</gene>